<evidence type="ECO:0000313" key="2">
    <source>
        <dbReference type="EnsemblPlants" id="AUR62027551-RA:cds"/>
    </source>
</evidence>
<evidence type="ECO:0000256" key="1">
    <source>
        <dbReference type="SAM" id="MobiDB-lite"/>
    </source>
</evidence>
<proteinExistence type="predicted"/>
<reference evidence="2" key="1">
    <citation type="journal article" date="2017" name="Nature">
        <title>The genome of Chenopodium quinoa.</title>
        <authorList>
            <person name="Jarvis D.E."/>
            <person name="Ho Y.S."/>
            <person name="Lightfoot D.J."/>
            <person name="Schmoeckel S.M."/>
            <person name="Li B."/>
            <person name="Borm T.J.A."/>
            <person name="Ohyanagi H."/>
            <person name="Mineta K."/>
            <person name="Michell C.T."/>
            <person name="Saber N."/>
            <person name="Kharbatia N.M."/>
            <person name="Rupper R.R."/>
            <person name="Sharp A.R."/>
            <person name="Dally N."/>
            <person name="Boughton B.A."/>
            <person name="Woo Y.H."/>
            <person name="Gao G."/>
            <person name="Schijlen E.G.W.M."/>
            <person name="Guo X."/>
            <person name="Momin A.A."/>
            <person name="Negrao S."/>
            <person name="Al-Babili S."/>
            <person name="Gehring C."/>
            <person name="Roessner U."/>
            <person name="Jung C."/>
            <person name="Murphy K."/>
            <person name="Arold S.T."/>
            <person name="Gojobori T."/>
            <person name="van der Linden C.G."/>
            <person name="van Loo E.N."/>
            <person name="Jellen E.N."/>
            <person name="Maughan P.J."/>
            <person name="Tester M."/>
        </authorList>
    </citation>
    <scope>NUCLEOTIDE SEQUENCE [LARGE SCALE GENOMIC DNA]</scope>
    <source>
        <strain evidence="2">cv. PI 614886</strain>
    </source>
</reference>
<feature type="compositionally biased region" description="Polar residues" evidence="1">
    <location>
        <begin position="129"/>
        <end position="142"/>
    </location>
</feature>
<accession>A0A803MDK8</accession>
<feature type="compositionally biased region" description="Basic and acidic residues" evidence="1">
    <location>
        <begin position="29"/>
        <end position="62"/>
    </location>
</feature>
<dbReference type="PANTHER" id="PTHR37187:SF7">
    <property type="entry name" value="EXPRESSED PROTEIN"/>
    <property type="match status" value="1"/>
</dbReference>
<reference evidence="2" key="2">
    <citation type="submission" date="2021-03" db="UniProtKB">
        <authorList>
            <consortium name="EnsemblPlants"/>
        </authorList>
    </citation>
    <scope>IDENTIFICATION</scope>
</reference>
<sequence>MPSGAKKRKAAKKKAQKQAHNSDGSHLQGIDETKSHDERESDGERESSEERGVSRKNEEGNKNGKHKSSSSSSSGSSSDDDEIAVEKEKSVVSEVHGSLPKASRENPVISEAAYDSVEESIPVEESVKQVVSSPQELKTGSESADVEDQVITHVIESEKKQNLDEVLSSAGEKQTVSPGVTEFLQEKIEKKIIQAQEGPRNQSESADITARNGEGLPQSSGVTSADACFEDNHVKESETQKYVEDQPLAPSAPLPVRRTSLMNCCGLLEVFSGGASR</sequence>
<keyword evidence="3" id="KW-1185">Reference proteome</keyword>
<dbReference type="Proteomes" id="UP000596660">
    <property type="component" value="Unplaced"/>
</dbReference>
<feature type="compositionally biased region" description="Basic residues" evidence="1">
    <location>
        <begin position="1"/>
        <end position="17"/>
    </location>
</feature>
<protein>
    <submittedName>
        <fullName evidence="2">Uncharacterized protein</fullName>
    </submittedName>
</protein>
<organism evidence="2 3">
    <name type="scientific">Chenopodium quinoa</name>
    <name type="common">Quinoa</name>
    <dbReference type="NCBI Taxonomy" id="63459"/>
    <lineage>
        <taxon>Eukaryota</taxon>
        <taxon>Viridiplantae</taxon>
        <taxon>Streptophyta</taxon>
        <taxon>Embryophyta</taxon>
        <taxon>Tracheophyta</taxon>
        <taxon>Spermatophyta</taxon>
        <taxon>Magnoliopsida</taxon>
        <taxon>eudicotyledons</taxon>
        <taxon>Gunneridae</taxon>
        <taxon>Pentapetalae</taxon>
        <taxon>Caryophyllales</taxon>
        <taxon>Chenopodiaceae</taxon>
        <taxon>Chenopodioideae</taxon>
        <taxon>Atripliceae</taxon>
        <taxon>Chenopodium</taxon>
    </lineage>
</organism>
<feature type="region of interest" description="Disordered" evidence="1">
    <location>
        <begin position="1"/>
        <end position="145"/>
    </location>
</feature>
<dbReference type="Gramene" id="AUR62027551-RA">
    <property type="protein sequence ID" value="AUR62027551-RA:cds"/>
    <property type="gene ID" value="AUR62027551"/>
</dbReference>
<feature type="region of interest" description="Disordered" evidence="1">
    <location>
        <begin position="193"/>
        <end position="252"/>
    </location>
</feature>
<name>A0A803MDK8_CHEQI</name>
<dbReference type="PANTHER" id="PTHR37187">
    <property type="entry name" value="EXPRESSED PROTEIN"/>
    <property type="match status" value="1"/>
</dbReference>
<dbReference type="OMA" id="TRECYEH"/>
<dbReference type="AlphaFoldDB" id="A0A803MDK8"/>
<dbReference type="EnsemblPlants" id="AUR62027551-RA">
    <property type="protein sequence ID" value="AUR62027551-RA:cds"/>
    <property type="gene ID" value="AUR62027551"/>
</dbReference>
<evidence type="ECO:0000313" key="3">
    <source>
        <dbReference type="Proteomes" id="UP000596660"/>
    </source>
</evidence>
<feature type="compositionally biased region" description="Basic and acidic residues" evidence="1">
    <location>
        <begin position="230"/>
        <end position="244"/>
    </location>
</feature>